<keyword evidence="3" id="KW-0479">Metal-binding</keyword>
<dbReference type="Proteomes" id="UP000250140">
    <property type="component" value="Unassembled WGS sequence"/>
</dbReference>
<feature type="transmembrane region" description="Helical" evidence="6">
    <location>
        <begin position="37"/>
        <end position="57"/>
    </location>
</feature>
<dbReference type="GO" id="GO:0016020">
    <property type="term" value="C:membrane"/>
    <property type="evidence" value="ECO:0007669"/>
    <property type="project" value="UniProtKB-SubCell"/>
</dbReference>
<reference evidence="8 9" key="1">
    <citation type="journal article" date="2016" name="Nat. Commun.">
        <title>Ectomycorrhizal ecology is imprinted in the genome of the dominant symbiotic fungus Cenococcum geophilum.</title>
        <authorList>
            <consortium name="DOE Joint Genome Institute"/>
            <person name="Peter M."/>
            <person name="Kohler A."/>
            <person name="Ohm R.A."/>
            <person name="Kuo A."/>
            <person name="Krutzmann J."/>
            <person name="Morin E."/>
            <person name="Arend M."/>
            <person name="Barry K.W."/>
            <person name="Binder M."/>
            <person name="Choi C."/>
            <person name="Clum A."/>
            <person name="Copeland A."/>
            <person name="Grisel N."/>
            <person name="Haridas S."/>
            <person name="Kipfer T."/>
            <person name="LaButti K."/>
            <person name="Lindquist E."/>
            <person name="Lipzen A."/>
            <person name="Maire R."/>
            <person name="Meier B."/>
            <person name="Mihaltcheva S."/>
            <person name="Molinier V."/>
            <person name="Murat C."/>
            <person name="Poggeler S."/>
            <person name="Quandt C.A."/>
            <person name="Sperisen C."/>
            <person name="Tritt A."/>
            <person name="Tisserant E."/>
            <person name="Crous P.W."/>
            <person name="Henrissat B."/>
            <person name="Nehls U."/>
            <person name="Egli S."/>
            <person name="Spatafora J.W."/>
            <person name="Grigoriev I.V."/>
            <person name="Martin F.M."/>
        </authorList>
    </citation>
    <scope>NUCLEOTIDE SEQUENCE [LARGE SCALE GENOMIC DNA]</scope>
    <source>
        <strain evidence="8 9">CBS 207.34</strain>
    </source>
</reference>
<feature type="domain" description="LITAF" evidence="7">
    <location>
        <begin position="1"/>
        <end position="80"/>
    </location>
</feature>
<evidence type="ECO:0000256" key="1">
    <source>
        <dbReference type="ARBA" id="ARBA00004170"/>
    </source>
</evidence>
<keyword evidence="9" id="KW-1185">Reference proteome</keyword>
<evidence type="ECO:0000313" key="8">
    <source>
        <dbReference type="EMBL" id="OCL11577.1"/>
    </source>
</evidence>
<proteinExistence type="inferred from homology"/>
<evidence type="ECO:0000313" key="9">
    <source>
        <dbReference type="Proteomes" id="UP000250140"/>
    </source>
</evidence>
<evidence type="ECO:0000256" key="2">
    <source>
        <dbReference type="ARBA" id="ARBA00005975"/>
    </source>
</evidence>
<dbReference type="PANTHER" id="PTHR23292">
    <property type="entry name" value="LIPOPOLYSACCHARIDE-INDUCED TUMOR NECROSIS FACTOR-ALPHA FACTOR"/>
    <property type="match status" value="1"/>
</dbReference>
<sequence length="99" mass="10969">MVIPLEHLGETPAFIDCPYCKQRTKTRVIKEPSSQTSLAAAFCCLFCGIITVCIPFLCNWCADIEHTCSHCNQKVSHKPHDGPVQAKYPQASIATPSQY</sequence>
<accession>A0A8E2F6Q3</accession>
<evidence type="ECO:0000259" key="7">
    <source>
        <dbReference type="PROSITE" id="PS51837"/>
    </source>
</evidence>
<keyword evidence="5 6" id="KW-0472">Membrane</keyword>
<evidence type="ECO:0000256" key="5">
    <source>
        <dbReference type="ARBA" id="ARBA00023136"/>
    </source>
</evidence>
<gene>
    <name evidence="8" type="ORF">AOQ84DRAFT_278201</name>
</gene>
<keyword evidence="4" id="KW-0862">Zinc</keyword>
<protein>
    <recommendedName>
        <fullName evidence="7">LITAF domain-containing protein</fullName>
    </recommendedName>
</protein>
<keyword evidence="6" id="KW-1133">Transmembrane helix</keyword>
<evidence type="ECO:0000256" key="6">
    <source>
        <dbReference type="SAM" id="Phobius"/>
    </source>
</evidence>
<dbReference type="PROSITE" id="PS51837">
    <property type="entry name" value="LITAF"/>
    <property type="match status" value="1"/>
</dbReference>
<dbReference type="SMART" id="SM00714">
    <property type="entry name" value="LITAF"/>
    <property type="match status" value="1"/>
</dbReference>
<dbReference type="PANTHER" id="PTHR23292:SF6">
    <property type="entry name" value="FI16602P1-RELATED"/>
    <property type="match status" value="1"/>
</dbReference>
<name>A0A8E2F6Q3_9PEZI</name>
<organism evidence="8 9">
    <name type="scientific">Glonium stellatum</name>
    <dbReference type="NCBI Taxonomy" id="574774"/>
    <lineage>
        <taxon>Eukaryota</taxon>
        <taxon>Fungi</taxon>
        <taxon>Dikarya</taxon>
        <taxon>Ascomycota</taxon>
        <taxon>Pezizomycotina</taxon>
        <taxon>Dothideomycetes</taxon>
        <taxon>Pleosporomycetidae</taxon>
        <taxon>Gloniales</taxon>
        <taxon>Gloniaceae</taxon>
        <taxon>Glonium</taxon>
    </lineage>
</organism>
<evidence type="ECO:0000256" key="4">
    <source>
        <dbReference type="ARBA" id="ARBA00022833"/>
    </source>
</evidence>
<feature type="non-terminal residue" evidence="8">
    <location>
        <position position="99"/>
    </location>
</feature>
<dbReference type="GO" id="GO:0008270">
    <property type="term" value="F:zinc ion binding"/>
    <property type="evidence" value="ECO:0007669"/>
    <property type="project" value="TreeGrafter"/>
</dbReference>
<dbReference type="EMBL" id="KV749028">
    <property type="protein sequence ID" value="OCL11577.1"/>
    <property type="molecule type" value="Genomic_DNA"/>
</dbReference>
<dbReference type="Pfam" id="PF10601">
    <property type="entry name" value="zf-LITAF-like"/>
    <property type="match status" value="1"/>
</dbReference>
<keyword evidence="6" id="KW-0812">Transmembrane</keyword>
<dbReference type="OrthoDB" id="5599753at2759"/>
<evidence type="ECO:0000256" key="3">
    <source>
        <dbReference type="ARBA" id="ARBA00022723"/>
    </source>
</evidence>
<comment type="similarity">
    <text evidence="2">Belongs to the CDIP1/LITAF family.</text>
</comment>
<dbReference type="InterPro" id="IPR037519">
    <property type="entry name" value="LITAF_fam"/>
</dbReference>
<comment type="subcellular location">
    <subcellularLocation>
        <location evidence="1">Membrane</location>
        <topology evidence="1">Peripheral membrane protein</topology>
    </subcellularLocation>
</comment>
<dbReference type="AlphaFoldDB" id="A0A8E2F6Q3"/>
<dbReference type="InterPro" id="IPR006629">
    <property type="entry name" value="LITAF"/>
</dbReference>